<name>A0A5C3NPE2_9APHY</name>
<evidence type="ECO:0000313" key="1">
    <source>
        <dbReference type="EMBL" id="TFK79406.1"/>
    </source>
</evidence>
<accession>A0A5C3NPE2</accession>
<protein>
    <submittedName>
        <fullName evidence="1">Uncharacterized protein</fullName>
    </submittedName>
</protein>
<dbReference type="STRING" id="1314778.A0A5C3NPE2"/>
<dbReference type="EMBL" id="ML212046">
    <property type="protein sequence ID" value="TFK79406.1"/>
    <property type="molecule type" value="Genomic_DNA"/>
</dbReference>
<dbReference type="AlphaFoldDB" id="A0A5C3NPE2"/>
<keyword evidence="2" id="KW-1185">Reference proteome</keyword>
<feature type="non-terminal residue" evidence="1">
    <location>
        <position position="112"/>
    </location>
</feature>
<organism evidence="1 2">
    <name type="scientific">Polyporus arcularius HHB13444</name>
    <dbReference type="NCBI Taxonomy" id="1314778"/>
    <lineage>
        <taxon>Eukaryota</taxon>
        <taxon>Fungi</taxon>
        <taxon>Dikarya</taxon>
        <taxon>Basidiomycota</taxon>
        <taxon>Agaricomycotina</taxon>
        <taxon>Agaricomycetes</taxon>
        <taxon>Polyporales</taxon>
        <taxon>Polyporaceae</taxon>
        <taxon>Polyporus</taxon>
    </lineage>
</organism>
<dbReference type="Proteomes" id="UP000308197">
    <property type="component" value="Unassembled WGS sequence"/>
</dbReference>
<sequence length="112" mass="12733">MNFLNASTGYTPFQLRLGLEPRIIPPLLTASADEMAQNFQDDGERARTLIERLETDTMEAQDNLTLAKTTQTMAANEHRGAEVPYAVGDRVLLATFHRRREYMQRGDHRVAK</sequence>
<gene>
    <name evidence="1" type="ORF">K466DRAFT_466545</name>
</gene>
<evidence type="ECO:0000313" key="2">
    <source>
        <dbReference type="Proteomes" id="UP000308197"/>
    </source>
</evidence>
<reference evidence="1 2" key="1">
    <citation type="journal article" date="2019" name="Nat. Ecol. Evol.">
        <title>Megaphylogeny resolves global patterns of mushroom evolution.</title>
        <authorList>
            <person name="Varga T."/>
            <person name="Krizsan K."/>
            <person name="Foldi C."/>
            <person name="Dima B."/>
            <person name="Sanchez-Garcia M."/>
            <person name="Sanchez-Ramirez S."/>
            <person name="Szollosi G.J."/>
            <person name="Szarkandi J.G."/>
            <person name="Papp V."/>
            <person name="Albert L."/>
            <person name="Andreopoulos W."/>
            <person name="Angelini C."/>
            <person name="Antonin V."/>
            <person name="Barry K.W."/>
            <person name="Bougher N.L."/>
            <person name="Buchanan P."/>
            <person name="Buyck B."/>
            <person name="Bense V."/>
            <person name="Catcheside P."/>
            <person name="Chovatia M."/>
            <person name="Cooper J."/>
            <person name="Damon W."/>
            <person name="Desjardin D."/>
            <person name="Finy P."/>
            <person name="Geml J."/>
            <person name="Haridas S."/>
            <person name="Hughes K."/>
            <person name="Justo A."/>
            <person name="Karasinski D."/>
            <person name="Kautmanova I."/>
            <person name="Kiss B."/>
            <person name="Kocsube S."/>
            <person name="Kotiranta H."/>
            <person name="LaButti K.M."/>
            <person name="Lechner B.E."/>
            <person name="Liimatainen K."/>
            <person name="Lipzen A."/>
            <person name="Lukacs Z."/>
            <person name="Mihaltcheva S."/>
            <person name="Morgado L.N."/>
            <person name="Niskanen T."/>
            <person name="Noordeloos M.E."/>
            <person name="Ohm R.A."/>
            <person name="Ortiz-Santana B."/>
            <person name="Ovrebo C."/>
            <person name="Racz N."/>
            <person name="Riley R."/>
            <person name="Savchenko A."/>
            <person name="Shiryaev A."/>
            <person name="Soop K."/>
            <person name="Spirin V."/>
            <person name="Szebenyi C."/>
            <person name="Tomsovsky M."/>
            <person name="Tulloss R.E."/>
            <person name="Uehling J."/>
            <person name="Grigoriev I.V."/>
            <person name="Vagvolgyi C."/>
            <person name="Papp T."/>
            <person name="Martin F.M."/>
            <person name="Miettinen O."/>
            <person name="Hibbett D.S."/>
            <person name="Nagy L.G."/>
        </authorList>
    </citation>
    <scope>NUCLEOTIDE SEQUENCE [LARGE SCALE GENOMIC DNA]</scope>
    <source>
        <strain evidence="1 2">HHB13444</strain>
    </source>
</reference>
<proteinExistence type="predicted"/>
<dbReference type="InParanoid" id="A0A5C3NPE2"/>